<gene>
    <name evidence="2" type="ORF">O4U47_05355</name>
</gene>
<evidence type="ECO:0000313" key="2">
    <source>
        <dbReference type="EMBL" id="MDA2803929.1"/>
    </source>
</evidence>
<evidence type="ECO:0000313" key="3">
    <source>
        <dbReference type="Proteomes" id="UP001165685"/>
    </source>
</evidence>
<feature type="compositionally biased region" description="Basic and acidic residues" evidence="1">
    <location>
        <begin position="67"/>
        <end position="77"/>
    </location>
</feature>
<organism evidence="2 3">
    <name type="scientific">Nocardiopsis suaedae</name>
    <dbReference type="NCBI Taxonomy" id="3018444"/>
    <lineage>
        <taxon>Bacteria</taxon>
        <taxon>Bacillati</taxon>
        <taxon>Actinomycetota</taxon>
        <taxon>Actinomycetes</taxon>
        <taxon>Streptosporangiales</taxon>
        <taxon>Nocardiopsidaceae</taxon>
        <taxon>Nocardiopsis</taxon>
    </lineage>
</organism>
<accession>A0ABT4TI38</accession>
<sequence>MSAREDLLSALDQGWLSDAHAYLALKPLWRDGRITRPGGRSRQHILLAKETLRTAARSGLLTEEEAEHALRPLRPDGEGAEGAAG</sequence>
<feature type="region of interest" description="Disordered" evidence="1">
    <location>
        <begin position="63"/>
        <end position="85"/>
    </location>
</feature>
<comment type="caution">
    <text evidence="2">The sequence shown here is derived from an EMBL/GenBank/DDBJ whole genome shotgun (WGS) entry which is preliminary data.</text>
</comment>
<dbReference type="Proteomes" id="UP001165685">
    <property type="component" value="Unassembled WGS sequence"/>
</dbReference>
<dbReference type="RefSeq" id="WP_270676414.1">
    <property type="nucleotide sequence ID" value="NZ_JAQFWP010000006.1"/>
</dbReference>
<keyword evidence="3" id="KW-1185">Reference proteome</keyword>
<name>A0ABT4TI38_9ACTN</name>
<dbReference type="EMBL" id="JAQFWP010000006">
    <property type="protein sequence ID" value="MDA2803929.1"/>
    <property type="molecule type" value="Genomic_DNA"/>
</dbReference>
<reference evidence="2" key="1">
    <citation type="submission" date="2023-01" db="EMBL/GenBank/DDBJ databases">
        <title>Draft genome sequence of Nocardiopsis sp. LSu2-4 isolated from halophytes.</title>
        <authorList>
            <person name="Duangmal K."/>
            <person name="Chantavorakit T."/>
        </authorList>
    </citation>
    <scope>NUCLEOTIDE SEQUENCE</scope>
    <source>
        <strain evidence="2">LSu2-4</strain>
    </source>
</reference>
<proteinExistence type="predicted"/>
<protein>
    <submittedName>
        <fullName evidence="2">Uncharacterized protein</fullName>
    </submittedName>
</protein>
<evidence type="ECO:0000256" key="1">
    <source>
        <dbReference type="SAM" id="MobiDB-lite"/>
    </source>
</evidence>